<feature type="transmembrane region" description="Helical" evidence="5">
    <location>
        <begin position="395"/>
        <end position="414"/>
    </location>
</feature>
<reference evidence="6" key="2">
    <citation type="journal article" date="2016" name="PLoS ONE">
        <title>Comparison of O-Antigen Gene Clusters of All O-Serogroups of Escherichia coli and Proposal for Adopting a New Nomenclature for O-Typing.</title>
        <authorList>
            <person name="DebRoy C."/>
            <person name="Fratamico P.M."/>
            <person name="Yan X."/>
            <person name="Baranzoni G."/>
            <person name="Liu Y."/>
            <person name="Needleman D.S."/>
            <person name="Tebbs R."/>
            <person name="O'Connell C.D."/>
            <person name="Allred A."/>
            <person name="Swimley M."/>
            <person name="Mwangi M."/>
            <person name="Kapur V."/>
            <person name="Raygoza Garay J.A."/>
            <person name="Roberts E.L."/>
            <person name="Katani R."/>
        </authorList>
    </citation>
    <scope>NUCLEOTIDE SEQUENCE</scope>
    <source>
        <strain evidence="6">22-56</strain>
    </source>
</reference>
<reference evidence="6" key="1">
    <citation type="submission" date="2015-01" db="EMBL/GenBank/DDBJ databases">
        <authorList>
            <person name="Xiang T."/>
            <person name="Song Y."/>
            <person name="Huang L."/>
            <person name="Wang B."/>
            <person name="Wu P."/>
        </authorList>
    </citation>
    <scope>NUCLEOTIDE SEQUENCE</scope>
    <source>
        <strain evidence="6">22-56</strain>
    </source>
</reference>
<evidence type="ECO:0000256" key="2">
    <source>
        <dbReference type="ARBA" id="ARBA00022692"/>
    </source>
</evidence>
<dbReference type="PANTHER" id="PTHR43424">
    <property type="entry name" value="LOCUS PUTATIVE PROTEIN 1-RELATED"/>
    <property type="match status" value="1"/>
</dbReference>
<sequence length="429" mass="47952">MLKTLIKKTKLNFEIQKIILNAGWLLFDKFIRLMFGLLVGVWIARYLGPGTYGQLAYIVTLVSLFQVVVSLGMDTILVREITCNKNEAAQILGSAIFMRFIVGCISIVLLIGGVTIFNGAYFGVLTLLASGGLLLQCTDTIDIWFQSQSQSKRTVIAKLCSYTITNILRIILIIYNAPLWTFALLLSIDASLSALALTFAYKTFKTAHRWHVSLLRCKALLSESWPFLISGISIILYMRIDQVLIKNIMGEKPLGIYSAAIQFSTLWNFIPLTLSVSLAPYVARKKKESEQIYYQTLCNIFLIFSIIGWCITLTIITLSPFIIEFMLGANYKDGVGVLSIHVITNLFICLGISQSLWIVNERKGTFILYKSITGLVVSVIANIILIPLYGIKGAAIASVLSQITASTIFNLCFAKKIFFMQLKSLFFLR</sequence>
<proteinExistence type="predicted"/>
<evidence type="ECO:0000256" key="3">
    <source>
        <dbReference type="ARBA" id="ARBA00022989"/>
    </source>
</evidence>
<feature type="transmembrane region" description="Helical" evidence="5">
    <location>
        <begin position="55"/>
        <end position="77"/>
    </location>
</feature>
<feature type="transmembrane region" description="Helical" evidence="5">
    <location>
        <begin position="366"/>
        <end position="389"/>
    </location>
</feature>
<gene>
    <name evidence="6" type="primary">wzx</name>
</gene>
<evidence type="ECO:0000313" key="6">
    <source>
        <dbReference type="EMBL" id="AJR19388.1"/>
    </source>
</evidence>
<feature type="transmembrane region" description="Helical" evidence="5">
    <location>
        <begin position="260"/>
        <end position="279"/>
    </location>
</feature>
<dbReference type="PANTHER" id="PTHR43424:SF1">
    <property type="entry name" value="LOCUS PUTATIVE PROTEIN 1-RELATED"/>
    <property type="match status" value="1"/>
</dbReference>
<name>A0A0D3QTZ2_ECOLX</name>
<accession>A0A0D3QTZ2</accession>
<protein>
    <submittedName>
        <fullName evidence="6">O-antigen flippase</fullName>
    </submittedName>
</protein>
<evidence type="ECO:0000256" key="4">
    <source>
        <dbReference type="ARBA" id="ARBA00023136"/>
    </source>
</evidence>
<dbReference type="GO" id="GO:0016020">
    <property type="term" value="C:membrane"/>
    <property type="evidence" value="ECO:0007669"/>
    <property type="project" value="UniProtKB-SubCell"/>
</dbReference>
<feature type="transmembrane region" description="Helical" evidence="5">
    <location>
        <begin position="181"/>
        <end position="200"/>
    </location>
</feature>
<dbReference type="CDD" id="cd13128">
    <property type="entry name" value="MATE_Wzx_like"/>
    <property type="match status" value="1"/>
</dbReference>
<comment type="subcellular location">
    <subcellularLocation>
        <location evidence="1">Membrane</location>
        <topology evidence="1">Multi-pass membrane protein</topology>
    </subcellularLocation>
</comment>
<feature type="transmembrane region" description="Helical" evidence="5">
    <location>
        <begin position="220"/>
        <end position="240"/>
    </location>
</feature>
<feature type="transmembrane region" description="Helical" evidence="5">
    <location>
        <begin position="155"/>
        <end position="175"/>
    </location>
</feature>
<dbReference type="Pfam" id="PF01943">
    <property type="entry name" value="Polysacc_synt"/>
    <property type="match status" value="1"/>
</dbReference>
<keyword evidence="2 5" id="KW-0812">Transmembrane</keyword>
<dbReference type="InterPro" id="IPR002797">
    <property type="entry name" value="Polysacc_synth"/>
</dbReference>
<evidence type="ECO:0000256" key="5">
    <source>
        <dbReference type="SAM" id="Phobius"/>
    </source>
</evidence>
<feature type="transmembrane region" description="Helical" evidence="5">
    <location>
        <begin position="300"/>
        <end position="323"/>
    </location>
</feature>
<organism evidence="6">
    <name type="scientific">Escherichia coli</name>
    <dbReference type="NCBI Taxonomy" id="562"/>
    <lineage>
        <taxon>Bacteria</taxon>
        <taxon>Pseudomonadati</taxon>
        <taxon>Pseudomonadota</taxon>
        <taxon>Gammaproteobacteria</taxon>
        <taxon>Enterobacterales</taxon>
        <taxon>Enterobacteriaceae</taxon>
        <taxon>Escherichia</taxon>
    </lineage>
</organism>
<keyword evidence="4 5" id="KW-0472">Membrane</keyword>
<dbReference type="EMBL" id="KP710591">
    <property type="protein sequence ID" value="AJR19388.1"/>
    <property type="molecule type" value="Genomic_DNA"/>
</dbReference>
<evidence type="ECO:0000256" key="1">
    <source>
        <dbReference type="ARBA" id="ARBA00004141"/>
    </source>
</evidence>
<feature type="transmembrane region" description="Helical" evidence="5">
    <location>
        <begin position="21"/>
        <end position="43"/>
    </location>
</feature>
<dbReference type="InterPro" id="IPR052556">
    <property type="entry name" value="PolySynth_Transporter"/>
</dbReference>
<feature type="transmembrane region" description="Helical" evidence="5">
    <location>
        <begin position="89"/>
        <end position="110"/>
    </location>
</feature>
<keyword evidence="3 5" id="KW-1133">Transmembrane helix</keyword>
<feature type="transmembrane region" description="Helical" evidence="5">
    <location>
        <begin position="335"/>
        <end position="359"/>
    </location>
</feature>
<dbReference type="AlphaFoldDB" id="A0A0D3QTZ2"/>
<feature type="transmembrane region" description="Helical" evidence="5">
    <location>
        <begin position="116"/>
        <end position="135"/>
    </location>
</feature>